<feature type="compositionally biased region" description="Basic and acidic residues" evidence="1">
    <location>
        <begin position="840"/>
        <end position="856"/>
    </location>
</feature>
<feature type="transmembrane region" description="Helical" evidence="2">
    <location>
        <begin position="484"/>
        <end position="505"/>
    </location>
</feature>
<keyword evidence="2" id="KW-1133">Transmembrane helix</keyword>
<feature type="transmembrane region" description="Helical" evidence="2">
    <location>
        <begin position="164"/>
        <end position="186"/>
    </location>
</feature>
<protein>
    <submittedName>
        <fullName evidence="3">Membrane protein</fullName>
    </submittedName>
</protein>
<dbReference type="Proteomes" id="UP001144471">
    <property type="component" value="Unassembled WGS sequence"/>
</dbReference>
<feature type="transmembrane region" description="Helical" evidence="2">
    <location>
        <begin position="281"/>
        <end position="299"/>
    </location>
</feature>
<dbReference type="InterPro" id="IPR031617">
    <property type="entry name" value="PelG"/>
</dbReference>
<evidence type="ECO:0000256" key="2">
    <source>
        <dbReference type="SAM" id="Phobius"/>
    </source>
</evidence>
<keyword evidence="2" id="KW-0472">Membrane</keyword>
<evidence type="ECO:0000313" key="4">
    <source>
        <dbReference type="Proteomes" id="UP001144471"/>
    </source>
</evidence>
<reference evidence="3" key="1">
    <citation type="submission" date="2022-12" db="EMBL/GenBank/DDBJ databases">
        <title>Reference genome sequencing for broad-spectrum identification of bacterial and archaeal isolates by mass spectrometry.</title>
        <authorList>
            <person name="Sekiguchi Y."/>
            <person name="Tourlousse D.M."/>
        </authorList>
    </citation>
    <scope>NUCLEOTIDE SEQUENCE</scope>
    <source>
        <strain evidence="3">10succ1</strain>
    </source>
</reference>
<proteinExistence type="predicted"/>
<feature type="transmembrane region" description="Helical" evidence="2">
    <location>
        <begin position="104"/>
        <end position="124"/>
    </location>
</feature>
<keyword evidence="2" id="KW-0812">Transmembrane</keyword>
<comment type="caution">
    <text evidence="3">The sequence shown here is derived from an EMBL/GenBank/DDBJ whole genome shotgun (WGS) entry which is preliminary data.</text>
</comment>
<accession>A0A9W6GLN8</accession>
<feature type="transmembrane region" description="Helical" evidence="2">
    <location>
        <begin position="198"/>
        <end position="217"/>
    </location>
</feature>
<feature type="compositionally biased region" description="Polar residues" evidence="1">
    <location>
        <begin position="857"/>
        <end position="866"/>
    </location>
</feature>
<dbReference type="RefSeq" id="WP_281835977.1">
    <property type="nucleotide sequence ID" value="NZ_BSDY01000009.1"/>
</dbReference>
<name>A0A9W6GLN8_9FUSO</name>
<sequence>MAGIGFELRKMFSESESTFGDLKAIAYSTLISVGPWIITAISLNLMLFIAKGYIVLRSERILFMATVVYSFIFSQILVSPWQYIVTRYISDCIYEKKTHELRGAYIGIMKLVIIVSFLVAKFYFQSSPLNLFYKGVATTLFTLLGASWICMSFVSVLKNYRFVAYSYIAGNTLAVLLGVFLGRMPIRVTDNIPSTNLLLAYTVGMFLTFLMLSYHLLSTFKERESSEFAFLRYLKGYTSLFFTGLFYTLGVWVHIFINWFIGDSYIISSTFRTAPFYEVALFYAFFITIPSMVYFIVFLETKFFPDYKTYYAHISYKGTMDEINRSLENMMFILKREIFYCMEFQFFICLSFALMAKTIFHYFEMDLYLLELFRIFIFAAFCTVFISIFITVFLYLDARMEALLISVLFFLTNSVFTFFFTLKGEEYTGIGFFLASFLTLIVARGLLLRAFENLNYTTFYRQNFIKHIGSAGLSKLEAFFNRKGYIPILLVIIITGILSGCTRYAEDGFNSVTRHNWHTMSLYDEEGYSVVGYSSEGISRRGFDTYGWNRYTDSSYDYLGFDAGGTHGNTGLNTDERGFDVDGIYSESGDRFDRDGFDQLGIHRDTGTEYNGEGWTYYGLNKETQGYYDRDGYDVVGYDSAGYDPMGYDSEGYNRKGWSRDGISRETGGKTNLRGFDVNGLNIQTQSRYDERGFDAEGYNKVTGTRFDERGWSVEGIHRVTGREYNEGSWTYYGLNEKTQDYYDVSGYSAEGYNREGYDRRGYDRDGYNNDGYNKYGYDREGYSRSGWNRRGIFKFTGEKYDFYGFDVRGNHKGTHTRYDEYGFNRAGINIETKTKYNREGYDRDGLDRSGRRENTTENSVNSLSAAESAEWDIEGNNLETGSKYDRRGYTIDGLDREGFNREGVYIGE</sequence>
<gene>
    <name evidence="3" type="ORF">PM10SUCC1_21970</name>
</gene>
<feature type="transmembrane region" description="Helical" evidence="2">
    <location>
        <begin position="427"/>
        <end position="447"/>
    </location>
</feature>
<feature type="transmembrane region" description="Helical" evidence="2">
    <location>
        <begin position="136"/>
        <end position="157"/>
    </location>
</feature>
<feature type="transmembrane region" description="Helical" evidence="2">
    <location>
        <begin position="237"/>
        <end position="261"/>
    </location>
</feature>
<feature type="transmembrane region" description="Helical" evidence="2">
    <location>
        <begin position="338"/>
        <end position="363"/>
    </location>
</feature>
<organism evidence="3 4">
    <name type="scientific">Propionigenium maris DSM 9537</name>
    <dbReference type="NCBI Taxonomy" id="1123000"/>
    <lineage>
        <taxon>Bacteria</taxon>
        <taxon>Fusobacteriati</taxon>
        <taxon>Fusobacteriota</taxon>
        <taxon>Fusobacteriia</taxon>
        <taxon>Fusobacteriales</taxon>
        <taxon>Fusobacteriaceae</taxon>
        <taxon>Propionigenium</taxon>
    </lineage>
</organism>
<evidence type="ECO:0000256" key="1">
    <source>
        <dbReference type="SAM" id="MobiDB-lite"/>
    </source>
</evidence>
<feature type="transmembrane region" description="Helical" evidence="2">
    <location>
        <begin position="403"/>
        <end position="421"/>
    </location>
</feature>
<keyword evidence="4" id="KW-1185">Reference proteome</keyword>
<feature type="transmembrane region" description="Helical" evidence="2">
    <location>
        <begin position="375"/>
        <end position="396"/>
    </location>
</feature>
<feature type="transmembrane region" description="Helical" evidence="2">
    <location>
        <begin position="61"/>
        <end position="83"/>
    </location>
</feature>
<feature type="region of interest" description="Disordered" evidence="1">
    <location>
        <begin position="840"/>
        <end position="868"/>
    </location>
</feature>
<dbReference type="Pfam" id="PF16933">
    <property type="entry name" value="PelG"/>
    <property type="match status" value="1"/>
</dbReference>
<dbReference type="AlphaFoldDB" id="A0A9W6GLN8"/>
<evidence type="ECO:0000313" key="3">
    <source>
        <dbReference type="EMBL" id="GLI56683.1"/>
    </source>
</evidence>
<dbReference type="EMBL" id="BSDY01000009">
    <property type="protein sequence ID" value="GLI56683.1"/>
    <property type="molecule type" value="Genomic_DNA"/>
</dbReference>
<feature type="transmembrane region" description="Helical" evidence="2">
    <location>
        <begin position="24"/>
        <end position="49"/>
    </location>
</feature>